<keyword evidence="12" id="KW-0276">Fatty acid metabolism</keyword>
<evidence type="ECO:0000256" key="12">
    <source>
        <dbReference type="RuleBase" id="RU365063"/>
    </source>
</evidence>
<dbReference type="Pfam" id="PF00289">
    <property type="entry name" value="Biotin_carb_N"/>
    <property type="match status" value="1"/>
</dbReference>
<feature type="domain" description="Biotin carboxylation" evidence="14">
    <location>
        <begin position="1"/>
        <end position="446"/>
    </location>
</feature>
<dbReference type="GO" id="GO:0004075">
    <property type="term" value="F:biotin carboxylase activity"/>
    <property type="evidence" value="ECO:0007669"/>
    <property type="project" value="UniProtKB-EC"/>
</dbReference>
<evidence type="ECO:0000313" key="16">
    <source>
        <dbReference type="Proteomes" id="UP001193081"/>
    </source>
</evidence>
<keyword evidence="6" id="KW-0479">Metal-binding</keyword>
<comment type="pathway">
    <text evidence="2 12">Lipid metabolism; malonyl-CoA biosynthesis; malonyl-CoA from acetyl-CoA: step 1/1.</text>
</comment>
<dbReference type="Gene3D" id="3.30.470.20">
    <property type="entry name" value="ATP-grasp fold, B domain"/>
    <property type="match status" value="1"/>
</dbReference>
<dbReference type="SUPFAM" id="SSF51246">
    <property type="entry name" value="Rudiment single hybrid motif"/>
    <property type="match status" value="1"/>
</dbReference>
<comment type="catalytic activity">
    <reaction evidence="10 12">
        <text>N(6)-biotinyl-L-lysyl-[protein] + hydrogencarbonate + ATP = N(6)-carboxybiotinyl-L-lysyl-[protein] + ADP + phosphate + H(+)</text>
        <dbReference type="Rhea" id="RHEA:13501"/>
        <dbReference type="Rhea" id="RHEA-COMP:10505"/>
        <dbReference type="Rhea" id="RHEA-COMP:10506"/>
        <dbReference type="ChEBI" id="CHEBI:15378"/>
        <dbReference type="ChEBI" id="CHEBI:17544"/>
        <dbReference type="ChEBI" id="CHEBI:30616"/>
        <dbReference type="ChEBI" id="CHEBI:43474"/>
        <dbReference type="ChEBI" id="CHEBI:83144"/>
        <dbReference type="ChEBI" id="CHEBI:83145"/>
        <dbReference type="ChEBI" id="CHEBI:456216"/>
        <dbReference type="EC" id="6.3.4.14"/>
    </reaction>
</comment>
<dbReference type="Pfam" id="PF02786">
    <property type="entry name" value="CPSase_L_D2"/>
    <property type="match status" value="1"/>
</dbReference>
<comment type="caution">
    <text evidence="15">The sequence shown here is derived from an EMBL/GenBank/DDBJ whole genome shotgun (WGS) entry which is preliminary data.</text>
</comment>
<keyword evidence="7 11" id="KW-0547">Nucleotide-binding</keyword>
<keyword evidence="9" id="KW-0460">Magnesium</keyword>
<protein>
    <recommendedName>
        <fullName evidence="4 12">Biotin carboxylase</fullName>
        <ecNumber evidence="4 12">6.3.4.14</ecNumber>
    </recommendedName>
    <alternativeName>
        <fullName evidence="12">Acetyl-coenzyme A carboxylase biotin carboxylase subunit A</fullName>
    </alternativeName>
</protein>
<proteinExistence type="predicted"/>
<dbReference type="InterPro" id="IPR005482">
    <property type="entry name" value="Biotin_COase_C"/>
</dbReference>
<dbReference type="PROSITE" id="PS50979">
    <property type="entry name" value="BC"/>
    <property type="match status" value="1"/>
</dbReference>
<dbReference type="EC" id="6.3.4.14" evidence="4 12"/>
<evidence type="ECO:0000259" key="14">
    <source>
        <dbReference type="PROSITE" id="PS50979"/>
    </source>
</evidence>
<evidence type="ECO:0000256" key="9">
    <source>
        <dbReference type="ARBA" id="ARBA00022842"/>
    </source>
</evidence>
<dbReference type="InterPro" id="IPR016185">
    <property type="entry name" value="PreATP-grasp_dom_sf"/>
</dbReference>
<keyword evidence="5 12" id="KW-0436">Ligase</keyword>
<evidence type="ECO:0000256" key="2">
    <source>
        <dbReference type="ARBA" id="ARBA00004956"/>
    </source>
</evidence>
<dbReference type="Pfam" id="PF02785">
    <property type="entry name" value="Biotin_carb_C"/>
    <property type="match status" value="1"/>
</dbReference>
<dbReference type="PROSITE" id="PS50975">
    <property type="entry name" value="ATP_GRASP"/>
    <property type="match status" value="1"/>
</dbReference>
<keyword evidence="12" id="KW-0092">Biotin</keyword>
<dbReference type="InterPro" id="IPR004549">
    <property type="entry name" value="Acetyl_CoA_COase_biotin_COase"/>
</dbReference>
<dbReference type="NCBIfam" id="NF006367">
    <property type="entry name" value="PRK08591.1"/>
    <property type="match status" value="1"/>
</dbReference>
<evidence type="ECO:0000256" key="7">
    <source>
        <dbReference type="ARBA" id="ARBA00022741"/>
    </source>
</evidence>
<dbReference type="InterPro" id="IPR005479">
    <property type="entry name" value="CPAse_ATP-bd"/>
</dbReference>
<sequence>MLNKVLVANRGEIAVRIIRACQELGIKSVAAFSEADRDSLAVRMADEAVCIGPPPPARSYLNPPALISAALITGCDAVHPGYGFLSENPYFAEMCADCNLEFIGPTAETMRLMGDKSIGRQTMRTAGVPTVPGSEGELKSIEEAVELARQIGYPVLLKPSAGGGGRGMRVANDESDLVRAFPTARAEAEAAFGRGDLLLEKFLTKVRHVEIQVLADKHGHAIHLGERDCSAQRRHQKILEEAPSPIVSPEVRERMGRDALSGITSIGYVNAGTLEFLMDQEGNYYFIEMNTRIQVEHPVTEQVTGVDLVRWQLMIAAGERLTLQQKDITIARHAVECRINAEDPERDFLPAGGEIEFYLPPGGPGVRVDSHLYAGYTPPGNYDSLLAKIITFGETRDDALNRMRRALHECVITGIKTTIPFQLVLIDDPEFRAARHHTGYVADLLRQWKEERAAALV</sequence>
<dbReference type="InterPro" id="IPR011761">
    <property type="entry name" value="ATP-grasp"/>
</dbReference>
<keyword evidence="12" id="KW-0444">Lipid biosynthesis</keyword>
<dbReference type="PANTHER" id="PTHR48095">
    <property type="entry name" value="PYRUVATE CARBOXYLASE SUBUNIT A"/>
    <property type="match status" value="1"/>
</dbReference>
<keyword evidence="8 11" id="KW-0067">ATP-binding</keyword>
<evidence type="ECO:0000256" key="10">
    <source>
        <dbReference type="ARBA" id="ARBA00048600"/>
    </source>
</evidence>
<gene>
    <name evidence="15" type="primary">accC</name>
    <name evidence="15" type="ORF">EYB53_018820</name>
</gene>
<keyword evidence="12" id="KW-0443">Lipid metabolism</keyword>
<dbReference type="InterPro" id="IPR051602">
    <property type="entry name" value="ACC_Biotin_Carboxylase"/>
</dbReference>
<keyword evidence="12" id="KW-0275">Fatty acid biosynthesis</keyword>
<dbReference type="PANTHER" id="PTHR48095:SF2">
    <property type="entry name" value="BIOTIN CARBOXYLASE, CHLOROPLASTIC"/>
    <property type="match status" value="1"/>
</dbReference>
<comment type="function">
    <text evidence="1 12">This protein is a component of the acetyl coenzyme A carboxylase complex; first, biotin carboxylase catalyzes the carboxylation of the carrier protein and then the transcarboxylase transfers the carboxyl group to form malonyl-CoA.</text>
</comment>
<evidence type="ECO:0000256" key="11">
    <source>
        <dbReference type="PROSITE-ProRule" id="PRU00409"/>
    </source>
</evidence>
<dbReference type="PROSITE" id="PS00867">
    <property type="entry name" value="CPSASE_2"/>
    <property type="match status" value="1"/>
</dbReference>
<evidence type="ECO:0000256" key="5">
    <source>
        <dbReference type="ARBA" id="ARBA00022598"/>
    </source>
</evidence>
<dbReference type="PROSITE" id="PS00866">
    <property type="entry name" value="CPSASE_1"/>
    <property type="match status" value="1"/>
</dbReference>
<evidence type="ECO:0000256" key="1">
    <source>
        <dbReference type="ARBA" id="ARBA00003761"/>
    </source>
</evidence>
<dbReference type="Proteomes" id="UP001193081">
    <property type="component" value="Unassembled WGS sequence"/>
</dbReference>
<evidence type="ECO:0000256" key="8">
    <source>
        <dbReference type="ARBA" id="ARBA00022840"/>
    </source>
</evidence>
<accession>A0ABS4DEB4</accession>
<dbReference type="SUPFAM" id="SSF56059">
    <property type="entry name" value="Glutathione synthetase ATP-binding domain-like"/>
    <property type="match status" value="1"/>
</dbReference>
<dbReference type="EMBL" id="SIJK02000042">
    <property type="protein sequence ID" value="MBP1467776.1"/>
    <property type="molecule type" value="Genomic_DNA"/>
</dbReference>
<organism evidence="15 16">
    <name type="scientific">Candidatus Chloroploca mongolica</name>
    <dbReference type="NCBI Taxonomy" id="2528176"/>
    <lineage>
        <taxon>Bacteria</taxon>
        <taxon>Bacillati</taxon>
        <taxon>Chloroflexota</taxon>
        <taxon>Chloroflexia</taxon>
        <taxon>Chloroflexales</taxon>
        <taxon>Chloroflexineae</taxon>
        <taxon>Oscillochloridaceae</taxon>
        <taxon>Candidatus Chloroploca</taxon>
    </lineage>
</organism>
<name>A0ABS4DEB4_9CHLR</name>
<evidence type="ECO:0000313" key="15">
    <source>
        <dbReference type="EMBL" id="MBP1467776.1"/>
    </source>
</evidence>
<dbReference type="SUPFAM" id="SSF52440">
    <property type="entry name" value="PreATP-grasp domain"/>
    <property type="match status" value="1"/>
</dbReference>
<dbReference type="SMART" id="SM00878">
    <property type="entry name" value="Biotin_carb_C"/>
    <property type="match status" value="1"/>
</dbReference>
<dbReference type="InterPro" id="IPR005481">
    <property type="entry name" value="BC-like_N"/>
</dbReference>
<dbReference type="RefSeq" id="WP_135479940.1">
    <property type="nucleotide sequence ID" value="NZ_SIJK02000042.1"/>
</dbReference>
<dbReference type="NCBIfam" id="TIGR00514">
    <property type="entry name" value="accC"/>
    <property type="match status" value="1"/>
</dbReference>
<reference evidence="15 16" key="1">
    <citation type="submission" date="2021-03" db="EMBL/GenBank/DDBJ databases">
        <authorList>
            <person name="Grouzdev D.S."/>
        </authorList>
    </citation>
    <scope>NUCLEOTIDE SEQUENCE [LARGE SCALE GENOMIC DNA]</scope>
    <source>
        <strain evidence="15 16">M50-1</strain>
    </source>
</reference>
<dbReference type="InterPro" id="IPR011764">
    <property type="entry name" value="Biotin_carboxylation_dom"/>
</dbReference>
<evidence type="ECO:0000256" key="3">
    <source>
        <dbReference type="ARBA" id="ARBA00011750"/>
    </source>
</evidence>
<keyword evidence="16" id="KW-1185">Reference proteome</keyword>
<feature type="domain" description="ATP-grasp" evidence="13">
    <location>
        <begin position="120"/>
        <end position="317"/>
    </location>
</feature>
<comment type="subunit">
    <text evidence="3 12">Acetyl-CoA carboxylase is a heterohexamer of biotin carboxyl carrier protein, biotin carboxylase and the two subunits of carboxyl transferase in a 2:2 complex.</text>
</comment>
<evidence type="ECO:0000256" key="6">
    <source>
        <dbReference type="ARBA" id="ARBA00022723"/>
    </source>
</evidence>
<evidence type="ECO:0000259" key="13">
    <source>
        <dbReference type="PROSITE" id="PS50975"/>
    </source>
</evidence>
<dbReference type="InterPro" id="IPR011054">
    <property type="entry name" value="Rudment_hybrid_motif"/>
</dbReference>
<evidence type="ECO:0000256" key="4">
    <source>
        <dbReference type="ARBA" id="ARBA00013263"/>
    </source>
</evidence>